<dbReference type="AlphaFoldDB" id="A0A3F3NSV5"/>
<feature type="domain" description="ORF6C" evidence="1">
    <location>
        <begin position="128"/>
        <end position="214"/>
    </location>
</feature>
<evidence type="ECO:0000313" key="3">
    <source>
        <dbReference type="Proteomes" id="UP000253144"/>
    </source>
</evidence>
<reference evidence="2 3" key="1">
    <citation type="submission" date="2015-06" db="EMBL/GenBank/DDBJ databases">
        <title>The Genome Sequence of Enterococcus faecium 131EA1.</title>
        <authorList>
            <consortium name="The Broad Institute Genomics Platform"/>
            <consortium name="The Broad Institute Genome Sequencing Center for Infectious Disease"/>
            <person name="Earl A.M."/>
            <person name="Van Tyne D."/>
            <person name="Lebreton F."/>
            <person name="Saavedra J.T."/>
            <person name="Gilmore M.S."/>
            <person name="Manson Mcguire A."/>
            <person name="Clock S."/>
            <person name="Crupain M."/>
            <person name="Rangan U."/>
            <person name="Young S."/>
            <person name="Abouelleil A."/>
            <person name="Cao P."/>
            <person name="Chapman S.B."/>
            <person name="Griggs A."/>
            <person name="Priest M."/>
            <person name="Shea T."/>
            <person name="Wortman J."/>
            <person name="Nusbaum C."/>
            <person name="Birren B."/>
        </authorList>
    </citation>
    <scope>NUCLEOTIDE SEQUENCE [LARGE SCALE GENOMIC DNA]</scope>
    <source>
        <strain evidence="2 3">131EA1</strain>
    </source>
</reference>
<accession>A0A3F3NSV5</accession>
<evidence type="ECO:0000259" key="1">
    <source>
        <dbReference type="Pfam" id="PF10552"/>
    </source>
</evidence>
<dbReference type="Pfam" id="PF10552">
    <property type="entry name" value="ORF6C"/>
    <property type="match status" value="1"/>
</dbReference>
<organism evidence="2 3">
    <name type="scientific">Enterococcus faecium</name>
    <name type="common">Streptococcus faecium</name>
    <dbReference type="NCBI Taxonomy" id="1352"/>
    <lineage>
        <taxon>Bacteria</taxon>
        <taxon>Bacillati</taxon>
        <taxon>Bacillota</taxon>
        <taxon>Bacilli</taxon>
        <taxon>Lactobacillales</taxon>
        <taxon>Enterococcaceae</taxon>
        <taxon>Enterococcus</taxon>
    </lineage>
</organism>
<dbReference type="EMBL" id="LEQJ01000002">
    <property type="protein sequence ID" value="RBS35098.1"/>
    <property type="molecule type" value="Genomic_DNA"/>
</dbReference>
<proteinExistence type="predicted"/>
<evidence type="ECO:0000313" key="2">
    <source>
        <dbReference type="EMBL" id="RBS35098.1"/>
    </source>
</evidence>
<dbReference type="InterPro" id="IPR014054">
    <property type="entry name" value="Phage_regulatory_Rha"/>
</dbReference>
<dbReference type="Pfam" id="PF09669">
    <property type="entry name" value="Phage_pRha"/>
    <property type="match status" value="1"/>
</dbReference>
<comment type="caution">
    <text evidence="2">The sequence shown here is derived from an EMBL/GenBank/DDBJ whole genome shotgun (WGS) entry which is preliminary data.</text>
</comment>
<gene>
    <name evidence="2" type="ORF">EB12_00526</name>
</gene>
<dbReference type="Proteomes" id="UP000253144">
    <property type="component" value="Unassembled WGS sequence"/>
</dbReference>
<sequence>MQELVILKNKEAVTTSLQVAESFKKKHKHVLEAIESIKRSVENSANVEDGSNFGQMFVEGNEPDSYGRSRRVYFMNRDGFSLLAMGFTGSKAINFKLKFIEAFNEMEDVIRKNTVPQTIEDMMIYQLEEMKDVKKDVSMLKDTMRISGQQEFEIKQKGNIKVMEVLGGKESRAYEEISKKVFSKFWSEFKRTFSIPRYGELPRKRLVFTDRALDAIPIGKLLVDRYYSNNPAVLSAKSLQNAYAIERFTCEFTGYEIVVPMTGEARRKVMQQIKKRIDELALYDRSNANLLEIKLRDTDSVPEVYYKGRRVDGPVIDGIGLVDIRYHYHTTGDGSETPDGSNDISIEYYDTSDGSYHLDRKIIGHKRDI</sequence>
<dbReference type="NCBIfam" id="TIGR02681">
    <property type="entry name" value="phage_pRha"/>
    <property type="match status" value="1"/>
</dbReference>
<protein>
    <submittedName>
        <fullName evidence="2">Phage anti-repressor protein</fullName>
    </submittedName>
</protein>
<dbReference type="InterPro" id="IPR018878">
    <property type="entry name" value="ORF6C_dom"/>
</dbReference>
<name>A0A3F3NSV5_ENTFC</name>